<dbReference type="SUPFAM" id="SSF53649">
    <property type="entry name" value="Alkaline phosphatase-like"/>
    <property type="match status" value="1"/>
</dbReference>
<keyword evidence="2" id="KW-1133">Transmembrane helix</keyword>
<name>A0A6S7G6W8_PARCT</name>
<protein>
    <submittedName>
        <fullName evidence="4">Ectonucleotide pyrophosphatase phosphodiesterase family member 5-like</fullName>
    </submittedName>
</protein>
<keyword evidence="2" id="KW-0812">Transmembrane</keyword>
<dbReference type="AlphaFoldDB" id="A0A6S7G6W8"/>
<evidence type="ECO:0000313" key="5">
    <source>
        <dbReference type="Proteomes" id="UP001152795"/>
    </source>
</evidence>
<dbReference type="Gene3D" id="3.30.1360.180">
    <property type="match status" value="1"/>
</dbReference>
<feature type="signal peptide" evidence="3">
    <location>
        <begin position="1"/>
        <end position="25"/>
    </location>
</feature>
<keyword evidence="2" id="KW-0472">Membrane</keyword>
<comment type="caution">
    <text evidence="4">The sequence shown here is derived from an EMBL/GenBank/DDBJ whole genome shotgun (WGS) entry which is preliminary data.</text>
</comment>
<gene>
    <name evidence="4" type="ORF">PACLA_8A023946</name>
</gene>
<accession>A0A6S7G6W8</accession>
<evidence type="ECO:0000313" key="4">
    <source>
        <dbReference type="EMBL" id="CAB3984527.1"/>
    </source>
</evidence>
<dbReference type="PANTHER" id="PTHR10151:SF120">
    <property type="entry name" value="BIS(5'-ADENOSYL)-TRIPHOSPHATASE"/>
    <property type="match status" value="1"/>
</dbReference>
<evidence type="ECO:0000256" key="2">
    <source>
        <dbReference type="SAM" id="Phobius"/>
    </source>
</evidence>
<proteinExistence type="predicted"/>
<feature type="chain" id="PRO_5043792434" evidence="3">
    <location>
        <begin position="26"/>
        <end position="503"/>
    </location>
</feature>
<dbReference type="Pfam" id="PF01663">
    <property type="entry name" value="Phosphodiest"/>
    <property type="match status" value="1"/>
</dbReference>
<evidence type="ECO:0000256" key="1">
    <source>
        <dbReference type="SAM" id="MobiDB-lite"/>
    </source>
</evidence>
<organism evidence="4 5">
    <name type="scientific">Paramuricea clavata</name>
    <name type="common">Red gorgonian</name>
    <name type="synonym">Violescent sea-whip</name>
    <dbReference type="NCBI Taxonomy" id="317549"/>
    <lineage>
        <taxon>Eukaryota</taxon>
        <taxon>Metazoa</taxon>
        <taxon>Cnidaria</taxon>
        <taxon>Anthozoa</taxon>
        <taxon>Octocorallia</taxon>
        <taxon>Malacalcyonacea</taxon>
        <taxon>Plexauridae</taxon>
        <taxon>Paramuricea</taxon>
    </lineage>
</organism>
<dbReference type="EMBL" id="CACRXK020000750">
    <property type="protein sequence ID" value="CAB3984527.1"/>
    <property type="molecule type" value="Genomic_DNA"/>
</dbReference>
<dbReference type="Gene3D" id="3.40.720.10">
    <property type="entry name" value="Alkaline Phosphatase, subunit A"/>
    <property type="match status" value="1"/>
</dbReference>
<evidence type="ECO:0000256" key="3">
    <source>
        <dbReference type="SAM" id="SignalP"/>
    </source>
</evidence>
<reference evidence="4" key="1">
    <citation type="submission" date="2020-04" db="EMBL/GenBank/DDBJ databases">
        <authorList>
            <person name="Alioto T."/>
            <person name="Alioto T."/>
            <person name="Gomez Garrido J."/>
        </authorList>
    </citation>
    <scope>NUCLEOTIDE SEQUENCE</scope>
    <source>
        <strain evidence="4">A484AB</strain>
    </source>
</reference>
<dbReference type="OrthoDB" id="415411at2759"/>
<feature type="transmembrane region" description="Helical" evidence="2">
    <location>
        <begin position="427"/>
        <end position="451"/>
    </location>
</feature>
<sequence>MQLHIWMYVFVAICLLNANFIRSHGEDDDNAETKHLNDKKNNTSKDNVLLISFDSFGWKYLDLVETPVLDTFKKQGVYADYMINVIPTETFPNHVSLATGLYPESHGIVSNDMYDPIFNDYFNMSVTDPKWWWGNGVQPIWYTNEKQGGISGIVWWPGYNIKNYTSTYWNKNNKISYKHKVDLAMKWLTSEKPPNFLMLYFGMLDHAGHQYGFGSPQTLQEVKNIDNITGYLLEQLEQNNLLDKWNIILTADHGMTNVSQSRIINITDYVNTSECKINGDGGVRFVWPNSKGMKDIIYKKLKDHPHMQVWLKENFPEKYHYRNHRRIAPILVTDDKGWTLVNDPKTFKWTHKGTHGYLNTYPSMWPIFFARGPAFKKGYHSKTFNSVDLYPLMCKLLKIKANPNNGSYRAVEPLLLGNNENSSFSGILVGVMVSSIFFGLGILICSVTICLSDRKVKRFRTNRAWNNNMVMSQLEQSDKLLLNEDGDDDDEEDELMTPRSDTL</sequence>
<dbReference type="GO" id="GO:0016787">
    <property type="term" value="F:hydrolase activity"/>
    <property type="evidence" value="ECO:0007669"/>
    <property type="project" value="UniProtKB-ARBA"/>
</dbReference>
<feature type="compositionally biased region" description="Acidic residues" evidence="1">
    <location>
        <begin position="484"/>
        <end position="495"/>
    </location>
</feature>
<dbReference type="InterPro" id="IPR002591">
    <property type="entry name" value="Phosphodiest/P_Trfase"/>
</dbReference>
<feature type="region of interest" description="Disordered" evidence="1">
    <location>
        <begin position="483"/>
        <end position="503"/>
    </location>
</feature>
<dbReference type="Proteomes" id="UP001152795">
    <property type="component" value="Unassembled WGS sequence"/>
</dbReference>
<keyword evidence="3" id="KW-0732">Signal</keyword>
<dbReference type="InterPro" id="IPR017850">
    <property type="entry name" value="Alkaline_phosphatase_core_sf"/>
</dbReference>
<keyword evidence="5" id="KW-1185">Reference proteome</keyword>
<dbReference type="PANTHER" id="PTHR10151">
    <property type="entry name" value="ECTONUCLEOTIDE PYROPHOSPHATASE/PHOSPHODIESTERASE"/>
    <property type="match status" value="1"/>
</dbReference>
<dbReference type="CDD" id="cd16018">
    <property type="entry name" value="Enpp"/>
    <property type="match status" value="1"/>
</dbReference>